<accession>A0A124GU36</accession>
<dbReference type="STRING" id="146536.AQI70_36110"/>
<protein>
    <submittedName>
        <fullName evidence="1">Uncharacterized protein</fullName>
    </submittedName>
</protein>
<dbReference type="Proteomes" id="UP000054024">
    <property type="component" value="Unassembled WGS sequence"/>
</dbReference>
<proteinExistence type="predicted"/>
<comment type="caution">
    <text evidence="1">The sequence shown here is derived from an EMBL/GenBank/DDBJ whole genome shotgun (WGS) entry which is preliminary data.</text>
</comment>
<sequence length="146" mass="14052">MVAPASGGDAGDGVQGEGAVVGFLGQGAVQCQGLDESVQLAGGGGVEMLLQVRAAASRPFLGEFPVGGSAGGDGVELLGEDEVALAPLGQCVDEVGHRGPGLVAVDRAGFPTATTFAGTSLVTTAPAPMTQLSPMAMAATSSAVGL</sequence>
<keyword evidence="2" id="KW-1185">Reference proteome</keyword>
<reference evidence="1 2" key="1">
    <citation type="submission" date="2015-10" db="EMBL/GenBank/DDBJ databases">
        <title>Draft genome sequence of Streptomyces curacoi DSM 40107, type strain for the species Streptomyces curacoi.</title>
        <authorList>
            <person name="Ruckert C."/>
            <person name="Winkler A."/>
            <person name="Kalinowski J."/>
            <person name="Kampfer P."/>
            <person name="Glaeser S."/>
        </authorList>
    </citation>
    <scope>NUCLEOTIDE SEQUENCE [LARGE SCALE GENOMIC DNA]</scope>
    <source>
        <strain evidence="1 2">DSM 40107</strain>
    </source>
</reference>
<name>A0A124GU36_9ACTN</name>
<gene>
    <name evidence="1" type="ORF">AQI70_36110</name>
</gene>
<organism evidence="1 2">
    <name type="scientific">Streptomyces curacoi</name>
    <dbReference type="NCBI Taxonomy" id="146536"/>
    <lineage>
        <taxon>Bacteria</taxon>
        <taxon>Bacillati</taxon>
        <taxon>Actinomycetota</taxon>
        <taxon>Actinomycetes</taxon>
        <taxon>Kitasatosporales</taxon>
        <taxon>Streptomycetaceae</taxon>
        <taxon>Streptomyces</taxon>
    </lineage>
</organism>
<evidence type="ECO:0000313" key="2">
    <source>
        <dbReference type="Proteomes" id="UP000054024"/>
    </source>
</evidence>
<dbReference type="EMBL" id="LMWJ01000036">
    <property type="protein sequence ID" value="KUM67385.1"/>
    <property type="molecule type" value="Genomic_DNA"/>
</dbReference>
<dbReference type="AlphaFoldDB" id="A0A124GU36"/>
<evidence type="ECO:0000313" key="1">
    <source>
        <dbReference type="EMBL" id="KUM67385.1"/>
    </source>
</evidence>